<dbReference type="Gene3D" id="1.10.357.10">
    <property type="entry name" value="Tetracycline Repressor, domain 2"/>
    <property type="match status" value="1"/>
</dbReference>
<evidence type="ECO:0000259" key="7">
    <source>
        <dbReference type="Pfam" id="PF08511"/>
    </source>
</evidence>
<dbReference type="PANTHER" id="PTHR21427">
    <property type="entry name" value="UBIQUINONE BIOSYNTHESIS PROTEIN COQ9, MITOCHONDRIAL"/>
    <property type="match status" value="1"/>
</dbReference>
<comment type="pathway">
    <text evidence="1">Cofactor biosynthesis; ubiquinone biosynthesis.</text>
</comment>
<dbReference type="Proteomes" id="UP000198767">
    <property type="component" value="Unassembled WGS sequence"/>
</dbReference>
<evidence type="ECO:0000256" key="6">
    <source>
        <dbReference type="ARBA" id="ARBA00058104"/>
    </source>
</evidence>
<organism evidence="8 9">
    <name type="scientific">Epibacterium ulvae</name>
    <dbReference type="NCBI Taxonomy" id="1156985"/>
    <lineage>
        <taxon>Bacteria</taxon>
        <taxon>Pseudomonadati</taxon>
        <taxon>Pseudomonadota</taxon>
        <taxon>Alphaproteobacteria</taxon>
        <taxon>Rhodobacterales</taxon>
        <taxon>Roseobacteraceae</taxon>
        <taxon>Epibacterium</taxon>
    </lineage>
</organism>
<evidence type="ECO:0000256" key="4">
    <source>
        <dbReference type="ARBA" id="ARBA00022946"/>
    </source>
</evidence>
<name>A0A1G5PJT7_9RHOB</name>
<keyword evidence="3" id="KW-0831">Ubiquinone biosynthesis</keyword>
<keyword evidence="8" id="KW-0830">Ubiquinone</keyword>
<dbReference type="GO" id="GO:0006744">
    <property type="term" value="P:ubiquinone biosynthetic process"/>
    <property type="evidence" value="ECO:0007669"/>
    <property type="project" value="UniProtKB-KW"/>
</dbReference>
<keyword evidence="5" id="KW-0446">Lipid-binding</keyword>
<feature type="domain" description="COQ9 C-terminal" evidence="7">
    <location>
        <begin position="120"/>
        <end position="190"/>
    </location>
</feature>
<evidence type="ECO:0000256" key="3">
    <source>
        <dbReference type="ARBA" id="ARBA00022688"/>
    </source>
</evidence>
<evidence type="ECO:0000256" key="5">
    <source>
        <dbReference type="ARBA" id="ARBA00023121"/>
    </source>
</evidence>
<dbReference type="AlphaFoldDB" id="A0A1G5PJT7"/>
<comment type="function">
    <text evidence="6">Membrane-associated protein that warps the membrane surface to access and bind aromatic isoprenes with high specificity, including ubiquinone (CoQ) isoprene intermediates and presents them directly to COQ7, therefore facilitating the COQ7-mediated hydroxylase step. Participates in the biosynthesis of coenzyme Q, also named ubiquinone, an essential lipid-soluble electron transporter for aerobic cellular respiration.</text>
</comment>
<comment type="similarity">
    <text evidence="2">Belongs to the COQ9 family.</text>
</comment>
<dbReference type="Pfam" id="PF08511">
    <property type="entry name" value="COQ9"/>
    <property type="match status" value="1"/>
</dbReference>
<dbReference type="InterPro" id="IPR013718">
    <property type="entry name" value="COQ9_C"/>
</dbReference>
<dbReference type="PANTHER" id="PTHR21427:SF19">
    <property type="entry name" value="UBIQUINONE BIOSYNTHESIS PROTEIN COQ9, MITOCHONDRIAL"/>
    <property type="match status" value="1"/>
</dbReference>
<dbReference type="GO" id="GO:0008289">
    <property type="term" value="F:lipid binding"/>
    <property type="evidence" value="ECO:0007669"/>
    <property type="project" value="UniProtKB-KW"/>
</dbReference>
<keyword evidence="9" id="KW-1185">Reference proteome</keyword>
<sequence length="231" mass="25514">MTEQVTDTHNRALAELLDAALMHVAFDGWSDATFQAALRDCDIDGSLAKAICPRGALDLAIAYHKAGDQKMLAALAEANKDDLRFRDKVALAVRLRLEAADDKEAVRRGTTLFALPHHASEGAALIWGTCDAIWNALGDTSEDANWYSKRATLSAVYSTTVLFWLGDDSSDHHATWEFLDRRIDNVMGFEKVKAQLQKNPLLKPLMAAPNWLAAQIRKPETRDDLPGRTQG</sequence>
<dbReference type="NCBIfam" id="TIGR02396">
    <property type="entry name" value="diverge_rpsU"/>
    <property type="match status" value="1"/>
</dbReference>
<evidence type="ECO:0000313" key="8">
    <source>
        <dbReference type="EMBL" id="SCZ49309.1"/>
    </source>
</evidence>
<protein>
    <submittedName>
        <fullName evidence="8">Ubiquinone biosynthesis protein COQ9</fullName>
    </submittedName>
</protein>
<dbReference type="InterPro" id="IPR012762">
    <property type="entry name" value="Ubiq_biosynth_COQ9"/>
</dbReference>
<dbReference type="EMBL" id="FMWG01000001">
    <property type="protein sequence ID" value="SCZ49309.1"/>
    <property type="molecule type" value="Genomic_DNA"/>
</dbReference>
<dbReference type="RefSeq" id="WP_170830431.1">
    <property type="nucleotide sequence ID" value="NZ_FMWG01000001.1"/>
</dbReference>
<keyword evidence="4" id="KW-0809">Transit peptide</keyword>
<accession>A0A1G5PJT7</accession>
<dbReference type="STRING" id="1156985.SAMN04488118_10142"/>
<evidence type="ECO:0000313" key="9">
    <source>
        <dbReference type="Proteomes" id="UP000198767"/>
    </source>
</evidence>
<reference evidence="8 9" key="1">
    <citation type="submission" date="2016-10" db="EMBL/GenBank/DDBJ databases">
        <authorList>
            <person name="de Groot N.N."/>
        </authorList>
    </citation>
    <scope>NUCLEOTIDE SEQUENCE [LARGE SCALE GENOMIC DNA]</scope>
    <source>
        <strain evidence="8 9">U95</strain>
    </source>
</reference>
<gene>
    <name evidence="8" type="ORF">SAMN04488118_10142</name>
</gene>
<proteinExistence type="inferred from homology"/>
<evidence type="ECO:0000256" key="1">
    <source>
        <dbReference type="ARBA" id="ARBA00004749"/>
    </source>
</evidence>
<evidence type="ECO:0000256" key="2">
    <source>
        <dbReference type="ARBA" id="ARBA00010766"/>
    </source>
</evidence>